<protein>
    <recommendedName>
        <fullName evidence="2">N6 adenine-specific DNA methyltransferase N-terminal domain-containing protein</fullName>
    </recommendedName>
</protein>
<accession>A0A242BGI0</accession>
<evidence type="ECO:0000313" key="4">
    <source>
        <dbReference type="Proteomes" id="UP000194885"/>
    </source>
</evidence>
<dbReference type="Pfam" id="PF12161">
    <property type="entry name" value="HsdM_N"/>
    <property type="match status" value="1"/>
</dbReference>
<gene>
    <name evidence="3" type="ORF">A5810_000847</name>
</gene>
<dbReference type="EMBL" id="NGKW01000002">
    <property type="protein sequence ID" value="OTN94604.1"/>
    <property type="molecule type" value="Genomic_DNA"/>
</dbReference>
<comment type="caution">
    <text evidence="3">The sequence shown here is derived from an EMBL/GenBank/DDBJ whole genome shotgun (WGS) entry which is preliminary data.</text>
</comment>
<organism evidence="3 4">
    <name type="scientific">Enterococcus faecium</name>
    <name type="common">Streptococcus faecium</name>
    <dbReference type="NCBI Taxonomy" id="1352"/>
    <lineage>
        <taxon>Bacteria</taxon>
        <taxon>Bacillati</taxon>
        <taxon>Bacillota</taxon>
        <taxon>Bacilli</taxon>
        <taxon>Lactobacillales</taxon>
        <taxon>Enterococcaceae</taxon>
        <taxon>Enterococcus</taxon>
    </lineage>
</organism>
<evidence type="ECO:0000259" key="2">
    <source>
        <dbReference type="Pfam" id="PF12161"/>
    </source>
</evidence>
<dbReference type="Proteomes" id="UP000194885">
    <property type="component" value="Unassembled WGS sequence"/>
</dbReference>
<dbReference type="InterPro" id="IPR022749">
    <property type="entry name" value="D12N6_MeTrfase_N"/>
</dbReference>
<dbReference type="RefSeq" id="WP_086323119.1">
    <property type="nucleotide sequence ID" value="NZ_NGKW01000002.1"/>
</dbReference>
<evidence type="ECO:0000313" key="3">
    <source>
        <dbReference type="EMBL" id="OTN94604.1"/>
    </source>
</evidence>
<name>A0A242BGI0_ENTFC</name>
<feature type="domain" description="N6 adenine-specific DNA methyltransferase N-terminal" evidence="2">
    <location>
        <begin position="39"/>
        <end position="116"/>
    </location>
</feature>
<keyword evidence="1" id="KW-0175">Coiled coil</keyword>
<feature type="coiled-coil region" evidence="1">
    <location>
        <begin position="62"/>
        <end position="89"/>
    </location>
</feature>
<proteinExistence type="predicted"/>
<evidence type="ECO:0000256" key="1">
    <source>
        <dbReference type="SAM" id="Coils"/>
    </source>
</evidence>
<reference evidence="3 4" key="1">
    <citation type="submission" date="2017-05" db="EMBL/GenBank/DDBJ databases">
        <title>The Genome Sequence of Enterococcus faecium 7H8_DIV0219.</title>
        <authorList>
            <consortium name="The Broad Institute Genomics Platform"/>
            <consortium name="The Broad Institute Genomic Center for Infectious Diseases"/>
            <person name="Earl A."/>
            <person name="Manson A."/>
            <person name="Schwartman J."/>
            <person name="Gilmore M."/>
            <person name="Abouelleil A."/>
            <person name="Cao P."/>
            <person name="Chapman S."/>
            <person name="Cusick C."/>
            <person name="Shea T."/>
            <person name="Young S."/>
            <person name="Neafsey D."/>
            <person name="Nusbaum C."/>
            <person name="Birren B."/>
        </authorList>
    </citation>
    <scope>NUCLEOTIDE SEQUENCE [LARGE SCALE GENOMIC DNA]</scope>
    <source>
        <strain evidence="3 4">7H8_DIV0219</strain>
    </source>
</reference>
<dbReference type="AlphaFoldDB" id="A0A242BGI0"/>
<sequence>MKTIWQYGRTGGKELEVSDDFPVQFPFTDIPPLEGIALEDQFFITSENRWKEIINALDHEKLDNLEKFYEALKNENEKLVSKAETMSQLNATLMLNDVALKQENSDLKKKADMLAQINSSTMLATVQNSKDIAAINAKLSPEGGAE</sequence>